<name>A0ABU2M0J8_9ACTN</name>
<dbReference type="InterPro" id="IPR029046">
    <property type="entry name" value="LolA/LolB/LppX"/>
</dbReference>
<evidence type="ECO:0000313" key="4">
    <source>
        <dbReference type="Proteomes" id="UP001183420"/>
    </source>
</evidence>
<proteinExistence type="predicted"/>
<dbReference type="SUPFAM" id="SSF89392">
    <property type="entry name" value="Prokaryotic lipoproteins and lipoprotein localization factors"/>
    <property type="match status" value="1"/>
</dbReference>
<dbReference type="Proteomes" id="UP001183420">
    <property type="component" value="Unassembled WGS sequence"/>
</dbReference>
<keyword evidence="2" id="KW-0732">Signal</keyword>
<comment type="caution">
    <text evidence="3">The sequence shown here is derived from an EMBL/GenBank/DDBJ whole genome shotgun (WGS) entry which is preliminary data.</text>
</comment>
<dbReference type="Gene3D" id="2.50.20.20">
    <property type="match status" value="1"/>
</dbReference>
<dbReference type="PROSITE" id="PS51257">
    <property type="entry name" value="PROKAR_LIPOPROTEIN"/>
    <property type="match status" value="1"/>
</dbReference>
<dbReference type="RefSeq" id="WP_311603826.1">
    <property type="nucleotide sequence ID" value="NZ_JAVREM010000078.1"/>
</dbReference>
<evidence type="ECO:0000256" key="1">
    <source>
        <dbReference type="SAM" id="MobiDB-lite"/>
    </source>
</evidence>
<sequence>MRSIHRAALSAAAVVLVGATAACSGSEDGDEGAFGGGERDGGATSGDAFSAVQAAAESTTEITSAGFTATTSGPATATGGEVEISGVMSWGDGVVLDATMSGEAMQLGPEAPSEMRMVMLDDVMYMNLGESFAAEFDGREWMMMDMGALAEESGDPALAQAVDMGFDEASQDPSAQMGLLLQSPDIESVGEEEIDGVTVEHYQGTVSVEDALQNNGAADVFTEEELQQLTDNMEQSGIESYDIDVWVDENDFPIQIRQAFDSEMGPVTTEVRYTDLGAEVDVAAPEEGSYVDFMELMESMGVQPESL</sequence>
<feature type="region of interest" description="Disordered" evidence="1">
    <location>
        <begin position="24"/>
        <end position="46"/>
    </location>
</feature>
<evidence type="ECO:0008006" key="5">
    <source>
        <dbReference type="Google" id="ProtNLM"/>
    </source>
</evidence>
<feature type="chain" id="PRO_5047454705" description="Lipoprotein" evidence="2">
    <location>
        <begin position="22"/>
        <end position="307"/>
    </location>
</feature>
<gene>
    <name evidence="3" type="ORF">RNC47_31845</name>
</gene>
<protein>
    <recommendedName>
        <fullName evidence="5">Lipoprotein</fullName>
    </recommendedName>
</protein>
<accession>A0ABU2M0J8</accession>
<evidence type="ECO:0000256" key="2">
    <source>
        <dbReference type="SAM" id="SignalP"/>
    </source>
</evidence>
<reference evidence="4" key="1">
    <citation type="submission" date="2023-07" db="EMBL/GenBank/DDBJ databases">
        <title>30 novel species of actinomycetes from the DSMZ collection.</title>
        <authorList>
            <person name="Nouioui I."/>
        </authorList>
    </citation>
    <scope>NUCLEOTIDE SEQUENCE [LARGE SCALE GENOMIC DNA]</scope>
    <source>
        <strain evidence="4">DSM 44918</strain>
    </source>
</reference>
<dbReference type="EMBL" id="JAVREM010000078">
    <property type="protein sequence ID" value="MDT0322917.1"/>
    <property type="molecule type" value="Genomic_DNA"/>
</dbReference>
<evidence type="ECO:0000313" key="3">
    <source>
        <dbReference type="EMBL" id="MDT0322917.1"/>
    </source>
</evidence>
<keyword evidence="4" id="KW-1185">Reference proteome</keyword>
<organism evidence="3 4">
    <name type="scientific">Streptomyces millisiae</name>
    <dbReference type="NCBI Taxonomy" id="3075542"/>
    <lineage>
        <taxon>Bacteria</taxon>
        <taxon>Bacillati</taxon>
        <taxon>Actinomycetota</taxon>
        <taxon>Actinomycetes</taxon>
        <taxon>Kitasatosporales</taxon>
        <taxon>Streptomycetaceae</taxon>
        <taxon>Streptomyces</taxon>
    </lineage>
</organism>
<feature type="signal peptide" evidence="2">
    <location>
        <begin position="1"/>
        <end position="21"/>
    </location>
</feature>